<evidence type="ECO:0000313" key="1">
    <source>
        <dbReference type="EMBL" id="JAA83310.1"/>
    </source>
</evidence>
<reference evidence="1" key="1">
    <citation type="journal article" date="2013" name="BMC Genomics">
        <title>Unscrambling butterfly oogenesis.</title>
        <authorList>
            <person name="Carter J.M."/>
            <person name="Baker S.C."/>
            <person name="Pink R."/>
            <person name="Carter D.R."/>
            <person name="Collins A."/>
            <person name="Tomlin J."/>
            <person name="Gibbs M."/>
            <person name="Breuker C.J."/>
        </authorList>
    </citation>
    <scope>NUCLEOTIDE SEQUENCE</scope>
    <source>
        <tissue evidence="1">Ovary</tissue>
    </source>
</reference>
<accession>S4P917</accession>
<dbReference type="EMBL" id="GAIX01009250">
    <property type="protein sequence ID" value="JAA83310.1"/>
    <property type="molecule type" value="Transcribed_RNA"/>
</dbReference>
<organism evidence="1">
    <name type="scientific">Pararge aegeria</name>
    <name type="common">speckled wood butterfly</name>
    <dbReference type="NCBI Taxonomy" id="116150"/>
    <lineage>
        <taxon>Eukaryota</taxon>
        <taxon>Metazoa</taxon>
        <taxon>Ecdysozoa</taxon>
        <taxon>Arthropoda</taxon>
        <taxon>Hexapoda</taxon>
        <taxon>Insecta</taxon>
        <taxon>Pterygota</taxon>
        <taxon>Neoptera</taxon>
        <taxon>Endopterygota</taxon>
        <taxon>Lepidoptera</taxon>
        <taxon>Glossata</taxon>
        <taxon>Ditrysia</taxon>
        <taxon>Papilionoidea</taxon>
        <taxon>Nymphalidae</taxon>
        <taxon>Satyrinae</taxon>
        <taxon>Satyrini</taxon>
        <taxon>Parargina</taxon>
        <taxon>Pararge</taxon>
    </lineage>
</organism>
<protein>
    <submittedName>
        <fullName evidence="1">Uncharacterized protein</fullName>
    </submittedName>
</protein>
<sequence length="73" mass="8600">FFNIINTLLVMSCLQYFQNSLSRGPKEPIFHMLYFLAWADFVKNIIKKSDSNKNYLDNRKTGAYSRKKIFIAS</sequence>
<feature type="non-terminal residue" evidence="1">
    <location>
        <position position="1"/>
    </location>
</feature>
<name>S4P917_9NEOP</name>
<dbReference type="AlphaFoldDB" id="S4P917"/>
<reference evidence="1" key="2">
    <citation type="submission" date="2013-05" db="EMBL/GenBank/DDBJ databases">
        <authorList>
            <person name="Carter J.-M."/>
            <person name="Baker S.C."/>
            <person name="Pink R."/>
            <person name="Carter D.R.F."/>
            <person name="Collins A."/>
            <person name="Tomlin J."/>
            <person name="Gibbs M."/>
            <person name="Breuker C.J."/>
        </authorList>
    </citation>
    <scope>NUCLEOTIDE SEQUENCE</scope>
    <source>
        <tissue evidence="1">Ovary</tissue>
    </source>
</reference>
<proteinExistence type="predicted"/>
<feature type="non-terminal residue" evidence="1">
    <location>
        <position position="73"/>
    </location>
</feature>